<evidence type="ECO:0000313" key="9">
    <source>
        <dbReference type="RefSeq" id="XP_017340614.1"/>
    </source>
</evidence>
<dbReference type="Proteomes" id="UP000221080">
    <property type="component" value="Chromosome 14"/>
</dbReference>
<keyword evidence="4" id="KW-0539">Nucleus</keyword>
<reference evidence="8" key="1">
    <citation type="journal article" date="2016" name="Nat. Commun.">
        <title>The channel catfish genome sequence provides insights into the evolution of scale formation in teleosts.</title>
        <authorList>
            <person name="Liu Z."/>
            <person name="Liu S."/>
            <person name="Yao J."/>
            <person name="Bao L."/>
            <person name="Zhang J."/>
            <person name="Li Y."/>
            <person name="Jiang C."/>
            <person name="Sun L."/>
            <person name="Wang R."/>
            <person name="Zhang Y."/>
            <person name="Zhou T."/>
            <person name="Zeng Q."/>
            <person name="Fu Q."/>
            <person name="Gao S."/>
            <person name="Li N."/>
            <person name="Koren S."/>
            <person name="Jiang Y."/>
            <person name="Zimin A."/>
            <person name="Xu P."/>
            <person name="Phillippy A.M."/>
            <person name="Geng X."/>
            <person name="Song L."/>
            <person name="Sun F."/>
            <person name="Li C."/>
            <person name="Wang X."/>
            <person name="Chen A."/>
            <person name="Jin Y."/>
            <person name="Yuan Z."/>
            <person name="Yang Y."/>
            <person name="Tan S."/>
            <person name="Peatman E."/>
            <person name="Lu J."/>
            <person name="Qin Z."/>
            <person name="Dunham R."/>
            <person name="Li Z."/>
            <person name="Sonstegard T."/>
            <person name="Feng J."/>
            <person name="Danzmann R.G."/>
            <person name="Schroeder S."/>
            <person name="Scheffler B."/>
            <person name="Duke M.V."/>
            <person name="Ballard L."/>
            <person name="Kucuktas H."/>
            <person name="Kaltenboeck L."/>
            <person name="Liu H."/>
            <person name="Armbruster J."/>
            <person name="Xie Y."/>
            <person name="Kirby M.L."/>
            <person name="Tian Y."/>
            <person name="Flanagan M.E."/>
            <person name="Mu W."/>
            <person name="Waldbieser G.C."/>
        </authorList>
    </citation>
    <scope>NUCLEOTIDE SEQUENCE [LARGE SCALE GENOMIC DNA]</scope>
    <source>
        <strain evidence="8">SDA103</strain>
    </source>
</reference>
<dbReference type="STRING" id="7998.ENSIPUP00000022125"/>
<gene>
    <name evidence="9 10" type="primary">cdkn1cb</name>
</gene>
<dbReference type="CTD" id="100004175"/>
<dbReference type="GeneID" id="108274779"/>
<keyword evidence="3 9" id="KW-0649">Protein kinase inhibitor</keyword>
<comment type="similarity">
    <text evidence="2">Belongs to the CDI family.</text>
</comment>
<feature type="region of interest" description="Disordered" evidence="6">
    <location>
        <begin position="104"/>
        <end position="191"/>
    </location>
</feature>
<dbReference type="InterPro" id="IPR044898">
    <property type="entry name" value="CDI_dom_sf"/>
</dbReference>
<dbReference type="Gene3D" id="4.10.365.10">
    <property type="entry name" value="p27"/>
    <property type="match status" value="1"/>
</dbReference>
<dbReference type="InterPro" id="IPR003175">
    <property type="entry name" value="CDI_dom"/>
</dbReference>
<evidence type="ECO:0000313" key="8">
    <source>
        <dbReference type="Proteomes" id="UP000221080"/>
    </source>
</evidence>
<evidence type="ECO:0000256" key="4">
    <source>
        <dbReference type="ARBA" id="ARBA00023242"/>
    </source>
</evidence>
<evidence type="ECO:0000256" key="5">
    <source>
        <dbReference type="ARBA" id="ARBA00023306"/>
    </source>
</evidence>
<keyword evidence="5" id="KW-0131">Cell cycle</keyword>
<dbReference type="GO" id="GO:0045930">
    <property type="term" value="P:negative regulation of mitotic cell cycle"/>
    <property type="evidence" value="ECO:0007669"/>
    <property type="project" value="TreeGrafter"/>
</dbReference>
<dbReference type="Pfam" id="PF02234">
    <property type="entry name" value="CDI"/>
    <property type="match status" value="1"/>
</dbReference>
<dbReference type="OrthoDB" id="6373236at2759"/>
<feature type="region of interest" description="Disordered" evidence="6">
    <location>
        <begin position="1"/>
        <end position="23"/>
    </location>
</feature>
<dbReference type="AlphaFoldDB" id="A0A2D0SD14"/>
<dbReference type="RefSeq" id="XP_017340615.1">
    <property type="nucleotide sequence ID" value="XM_017485126.3"/>
</dbReference>
<feature type="domain" description="Cyclin-dependent kinase inhibitor" evidence="7">
    <location>
        <begin position="29"/>
        <end position="75"/>
    </location>
</feature>
<dbReference type="OMA" id="NFNFGAG"/>
<keyword evidence="8" id="KW-1185">Reference proteome</keyword>
<evidence type="ECO:0000256" key="1">
    <source>
        <dbReference type="ARBA" id="ARBA00004123"/>
    </source>
</evidence>
<feature type="compositionally biased region" description="Polar residues" evidence="6">
    <location>
        <begin position="171"/>
        <end position="184"/>
    </location>
</feature>
<feature type="compositionally biased region" description="Polar residues" evidence="6">
    <location>
        <begin position="1"/>
        <end position="10"/>
    </location>
</feature>
<organism evidence="8 9">
    <name type="scientific">Ictalurus punctatus</name>
    <name type="common">Channel catfish</name>
    <name type="synonym">Silurus punctatus</name>
    <dbReference type="NCBI Taxonomy" id="7998"/>
    <lineage>
        <taxon>Eukaryota</taxon>
        <taxon>Metazoa</taxon>
        <taxon>Chordata</taxon>
        <taxon>Craniata</taxon>
        <taxon>Vertebrata</taxon>
        <taxon>Euteleostomi</taxon>
        <taxon>Actinopterygii</taxon>
        <taxon>Neopterygii</taxon>
        <taxon>Teleostei</taxon>
        <taxon>Ostariophysi</taxon>
        <taxon>Siluriformes</taxon>
        <taxon>Ictaluridae</taxon>
        <taxon>Ictalurus</taxon>
    </lineage>
</organism>
<evidence type="ECO:0000256" key="6">
    <source>
        <dbReference type="SAM" id="MobiDB-lite"/>
    </source>
</evidence>
<evidence type="ECO:0000256" key="3">
    <source>
        <dbReference type="ARBA" id="ARBA00023013"/>
    </source>
</evidence>
<dbReference type="RefSeq" id="XP_017340614.1">
    <property type="nucleotide sequence ID" value="XM_017485125.2"/>
</dbReference>
<dbReference type="KEGG" id="ipu:108274779"/>
<comment type="subcellular location">
    <subcellularLocation>
        <location evidence="1">Nucleus</location>
    </subcellularLocation>
</comment>
<dbReference type="PANTHER" id="PTHR10265">
    <property type="entry name" value="CYCLIN-DEPENDENT KINASE INHIBITOR 1"/>
    <property type="match status" value="1"/>
</dbReference>
<dbReference type="GO" id="GO:0005634">
    <property type="term" value="C:nucleus"/>
    <property type="evidence" value="ECO:0007669"/>
    <property type="project" value="UniProtKB-SubCell"/>
</dbReference>
<reference evidence="9 10" key="2">
    <citation type="submission" date="2025-04" db="UniProtKB">
        <authorList>
            <consortium name="RefSeq"/>
        </authorList>
    </citation>
    <scope>IDENTIFICATION</scope>
    <source>
        <tissue evidence="9 10">Blood</tissue>
    </source>
</reference>
<dbReference type="GO" id="GO:0004861">
    <property type="term" value="F:cyclin-dependent protein serine/threonine kinase inhibitor activity"/>
    <property type="evidence" value="ECO:0007669"/>
    <property type="project" value="InterPro"/>
</dbReference>
<dbReference type="PANTHER" id="PTHR10265:SF44">
    <property type="entry name" value="CYCLIN-DEPENDENT KINASE INHIBITOR 1C"/>
    <property type="match status" value="1"/>
</dbReference>
<accession>A0A2D0SD14</accession>
<protein>
    <submittedName>
        <fullName evidence="9 10">Cyclin-dependent kinase inhibitor 1C</fullName>
    </submittedName>
</protein>
<evidence type="ECO:0000313" key="10">
    <source>
        <dbReference type="RefSeq" id="XP_017340615.1"/>
    </source>
</evidence>
<sequence>MSSVQFSVSGSGAARESFPQPARRSVCRSLFGPVDHDELNRDIEAKLREISDRDQKRWNFNFVSGTPLLGDYEWEGAAVEATPAFYQESVQVGKNRAVVLNVKPRTDAPNRENSAQDAAAGLTVSPESASARKPSSARRKTSTRLTTAAPHRITDFYAKRMKQGDLKRSESAPQNPLSFRSSEQTPRKRLR</sequence>
<evidence type="ECO:0000256" key="2">
    <source>
        <dbReference type="ARBA" id="ARBA00006726"/>
    </source>
</evidence>
<feature type="compositionally biased region" description="Low complexity" evidence="6">
    <location>
        <begin position="125"/>
        <end position="134"/>
    </location>
</feature>
<evidence type="ECO:0000259" key="7">
    <source>
        <dbReference type="Pfam" id="PF02234"/>
    </source>
</evidence>
<feature type="compositionally biased region" description="Basic and acidic residues" evidence="6">
    <location>
        <begin position="152"/>
        <end position="170"/>
    </location>
</feature>
<name>A0A2D0SD14_ICTPU</name>
<proteinExistence type="inferred from homology"/>